<gene>
    <name evidence="1" type="ORF">O1611_g1643</name>
</gene>
<protein>
    <submittedName>
        <fullName evidence="1">Uncharacterized protein</fullName>
    </submittedName>
</protein>
<comment type="caution">
    <text evidence="1">The sequence shown here is derived from an EMBL/GenBank/DDBJ whole genome shotgun (WGS) entry which is preliminary data.</text>
</comment>
<name>A0ACC2JX14_9PEZI</name>
<organism evidence="1 2">
    <name type="scientific">Lasiodiplodia mahajangana</name>
    <dbReference type="NCBI Taxonomy" id="1108764"/>
    <lineage>
        <taxon>Eukaryota</taxon>
        <taxon>Fungi</taxon>
        <taxon>Dikarya</taxon>
        <taxon>Ascomycota</taxon>
        <taxon>Pezizomycotina</taxon>
        <taxon>Dothideomycetes</taxon>
        <taxon>Dothideomycetes incertae sedis</taxon>
        <taxon>Botryosphaeriales</taxon>
        <taxon>Botryosphaeriaceae</taxon>
        <taxon>Lasiodiplodia</taxon>
    </lineage>
</organism>
<proteinExistence type="predicted"/>
<keyword evidence="2" id="KW-1185">Reference proteome</keyword>
<sequence length="941" mass="106808">MDPFTALSLAGNIVQFIEFGVKLTMKGSEIYNSVNGQSQADTVILQDTTRLMEFSEKLERPLSSNQSEAEAAIASLAKECAKQARELRRILYGLQGVTLAERVRDILENATYETDTQKLEALTDKILDVDDARQISDILKGYPDATDEQKVEVIRKKLPPPTRRKKTAALIAALKSLWKSKEVEEIYNNLKEYRAQLTVAMVGVINDKNSSMTILLTSLVESNSLANEETSRRLTEIHTTLAQVRAFIEQASRPQPVIDTAKSPLPNQLNRLVNAGNEAIIAVLEGLKFDSMYTREASVSKSHSETLKWLFDPESDFFKWLTTSSGTFWVSGKPGSGKSTLMKFVSQHADTQAALRAWAQDDLLITASFYFWNAGTPMQKSLQGLLQSVLYQIMKACPILIPNIAPDRWANALNQGVKDPWTWDEAIETLDRFISQRDIKCSTCLFIDGLDEFAGVHLDMIPILAKVSDNSNMKVCLSSRRENLFNDAYGKLLNRTIRLEEHTRGDIRRYVYQSFRDQSDNSSEAIHSQMYSKLVEDIVQKADGVFLWVYLVVRSLKIGIMNEDPPSKLEQRLKELPSDLSDYFSHILKSVEERYLEDTAQIFQMIVQAQHPLPPGVLSILDEEDPDYCVTTNIQHIGLPDYKRKIQIIEKRLNARCKGLLEIRETPGSLWGSNSYHDRYLVDFLHRTVRDFLRNEDVLHNLRSRVSSSFNVDLALCRGYLLHLKQFIIRDDPTISREMSFTKTLDDLLYFAHRYEKISQESPIRILDEALRAARAATKANPKITAMMFYSTTVRYGLPRYVEYRLSMRSDTLSVSEKNLLLKEALTSGSAQIHGHRYNRIVHPSLLEQLIKELDTKKRSPSLSSTNLTQEIGAEFSAAEAFGHEPSIGDGISNNKEGQLREFVSTNAESQPASPNHDPIPKGRRKIRAWVGSRLQRFSKF</sequence>
<dbReference type="EMBL" id="JAPUUL010000196">
    <property type="protein sequence ID" value="KAJ8131981.1"/>
    <property type="molecule type" value="Genomic_DNA"/>
</dbReference>
<accession>A0ACC2JX14</accession>
<dbReference type="Proteomes" id="UP001153332">
    <property type="component" value="Unassembled WGS sequence"/>
</dbReference>
<reference evidence="1" key="1">
    <citation type="submission" date="2022-12" db="EMBL/GenBank/DDBJ databases">
        <title>Genome Sequence of Lasiodiplodia mahajangana.</title>
        <authorList>
            <person name="Buettner E."/>
        </authorList>
    </citation>
    <scope>NUCLEOTIDE SEQUENCE</scope>
    <source>
        <strain evidence="1">VT137</strain>
    </source>
</reference>
<evidence type="ECO:0000313" key="1">
    <source>
        <dbReference type="EMBL" id="KAJ8131981.1"/>
    </source>
</evidence>
<evidence type="ECO:0000313" key="2">
    <source>
        <dbReference type="Proteomes" id="UP001153332"/>
    </source>
</evidence>